<dbReference type="PANTHER" id="PTHR43097">
    <property type="entry name" value="GLUTAMINE-TRNA LIGASE"/>
    <property type="match status" value="1"/>
</dbReference>
<feature type="domain" description="Glutamyl/glutaminyl-tRNA synthetase class Ib anti-codon binding" evidence="11">
    <location>
        <begin position="501"/>
        <end position="583"/>
    </location>
</feature>
<dbReference type="GO" id="GO:0004819">
    <property type="term" value="F:glutamine-tRNA ligase activity"/>
    <property type="evidence" value="ECO:0007669"/>
    <property type="project" value="UniProtKB-EC"/>
</dbReference>
<evidence type="ECO:0000256" key="5">
    <source>
        <dbReference type="ARBA" id="ARBA00022840"/>
    </source>
</evidence>
<dbReference type="GO" id="GO:0005829">
    <property type="term" value="C:cytosol"/>
    <property type="evidence" value="ECO:0007669"/>
    <property type="project" value="EnsemblFungi"/>
</dbReference>
<dbReference type="InterPro" id="IPR049437">
    <property type="entry name" value="tRNA-synt_1c_C2"/>
</dbReference>
<reference evidence="14" key="1">
    <citation type="journal article" date="2013" name="PLoS Genet.">
        <title>The genome of Spraguea lophii and the basis of host-microsporidian interactions.</title>
        <authorList>
            <person name="Campbell S.E."/>
            <person name="Williams T.A."/>
            <person name="Yousuf A."/>
            <person name="Soanes D.M."/>
            <person name="Paszkiewicz K.H."/>
            <person name="Williams B.A.P."/>
        </authorList>
    </citation>
    <scope>NUCLEOTIDE SEQUENCE [LARGE SCALE GENOMIC DNA]</scope>
    <source>
        <strain evidence="14">42_110</strain>
    </source>
</reference>
<dbReference type="SUPFAM" id="SSF50715">
    <property type="entry name" value="Ribosomal protein L25-like"/>
    <property type="match status" value="1"/>
</dbReference>
<evidence type="ECO:0000259" key="12">
    <source>
        <dbReference type="Pfam" id="PF20974"/>
    </source>
</evidence>
<dbReference type="Pfam" id="PF20974">
    <property type="entry name" value="tRNA-synt_1c_C2"/>
    <property type="match status" value="1"/>
</dbReference>
<evidence type="ECO:0000256" key="6">
    <source>
        <dbReference type="ARBA" id="ARBA00022917"/>
    </source>
</evidence>
<dbReference type="SUPFAM" id="SSF52374">
    <property type="entry name" value="Nucleotidylyl transferase"/>
    <property type="match status" value="1"/>
</dbReference>
<evidence type="ECO:0000256" key="3">
    <source>
        <dbReference type="ARBA" id="ARBA00022598"/>
    </source>
</evidence>
<dbReference type="GO" id="GO:1990825">
    <property type="term" value="F:sequence-specific mRNA binding"/>
    <property type="evidence" value="ECO:0007669"/>
    <property type="project" value="EnsemblFungi"/>
</dbReference>
<dbReference type="Proteomes" id="UP000014978">
    <property type="component" value="Unassembled WGS sequence"/>
</dbReference>
<dbReference type="VEuPathDB" id="MicrosporidiaDB:SLOPH_393"/>
<organism evidence="13 14">
    <name type="scientific">Spraguea lophii (strain 42_110)</name>
    <name type="common">Microsporidian parasite</name>
    <dbReference type="NCBI Taxonomy" id="1358809"/>
    <lineage>
        <taxon>Eukaryota</taxon>
        <taxon>Fungi</taxon>
        <taxon>Fungi incertae sedis</taxon>
        <taxon>Microsporidia</taxon>
        <taxon>Spragueidae</taxon>
        <taxon>Spraguea</taxon>
    </lineage>
</organism>
<evidence type="ECO:0000256" key="4">
    <source>
        <dbReference type="ARBA" id="ARBA00022741"/>
    </source>
</evidence>
<evidence type="ECO:0000256" key="7">
    <source>
        <dbReference type="ARBA" id="ARBA00023146"/>
    </source>
</evidence>
<dbReference type="PROSITE" id="PS00178">
    <property type="entry name" value="AA_TRNA_LIGASE_I"/>
    <property type="match status" value="1"/>
</dbReference>
<keyword evidence="7 9" id="KW-0030">Aminoacyl-tRNA synthetase</keyword>
<evidence type="ECO:0000256" key="1">
    <source>
        <dbReference type="ARBA" id="ARBA00005594"/>
    </source>
</evidence>
<dbReference type="Gene3D" id="3.40.50.620">
    <property type="entry name" value="HUPs"/>
    <property type="match status" value="1"/>
</dbReference>
<dbReference type="GO" id="GO:0005739">
    <property type="term" value="C:mitochondrion"/>
    <property type="evidence" value="ECO:0007669"/>
    <property type="project" value="EnsemblFungi"/>
</dbReference>
<dbReference type="InterPro" id="IPR020059">
    <property type="entry name" value="Glu/Gln-tRNA-synth_Ib_codon-bd"/>
</dbReference>
<dbReference type="OMA" id="TWCIYPM"/>
<evidence type="ECO:0000313" key="13">
    <source>
        <dbReference type="EMBL" id="EPR79078.1"/>
    </source>
</evidence>
<dbReference type="PANTHER" id="PTHR43097:SF4">
    <property type="entry name" value="GLUTAMINE--TRNA LIGASE"/>
    <property type="match status" value="1"/>
</dbReference>
<proteinExistence type="inferred from homology"/>
<dbReference type="InterPro" id="IPR020058">
    <property type="entry name" value="Glu/Gln-tRNA-synth_Ib_cat-dom"/>
</dbReference>
<dbReference type="GO" id="GO:0005524">
    <property type="term" value="F:ATP binding"/>
    <property type="evidence" value="ECO:0007669"/>
    <property type="project" value="UniProtKB-KW"/>
</dbReference>
<name>S7XT44_SPRLO</name>
<dbReference type="Pfam" id="PF03950">
    <property type="entry name" value="tRNA-synt_1c_C"/>
    <property type="match status" value="1"/>
</dbReference>
<dbReference type="FunFam" id="3.40.50.620:FF:000037">
    <property type="entry name" value="Glutamine--tRNA ligase cytoplasmic"/>
    <property type="match status" value="1"/>
</dbReference>
<accession>S7XT44</accession>
<dbReference type="EC" id="6.1.1.18" evidence="2"/>
<keyword evidence="6 9" id="KW-0648">Protein biosynthesis</keyword>
<comment type="catalytic activity">
    <reaction evidence="8">
        <text>tRNA(Gln) + L-glutamine + ATP = L-glutaminyl-tRNA(Gln) + AMP + diphosphate</text>
        <dbReference type="Rhea" id="RHEA:20121"/>
        <dbReference type="Rhea" id="RHEA-COMP:9662"/>
        <dbReference type="Rhea" id="RHEA-COMP:9681"/>
        <dbReference type="ChEBI" id="CHEBI:30616"/>
        <dbReference type="ChEBI" id="CHEBI:33019"/>
        <dbReference type="ChEBI" id="CHEBI:58359"/>
        <dbReference type="ChEBI" id="CHEBI:78442"/>
        <dbReference type="ChEBI" id="CHEBI:78521"/>
        <dbReference type="ChEBI" id="CHEBI:456215"/>
        <dbReference type="EC" id="6.1.1.18"/>
    </reaction>
</comment>
<dbReference type="EMBL" id="ATCN01000410">
    <property type="protein sequence ID" value="EPR79078.1"/>
    <property type="molecule type" value="Genomic_DNA"/>
</dbReference>
<keyword evidence="4 9" id="KW-0547">Nucleotide-binding</keyword>
<evidence type="ECO:0000256" key="2">
    <source>
        <dbReference type="ARBA" id="ARBA00012836"/>
    </source>
</evidence>
<dbReference type="STRING" id="1358809.S7XT44"/>
<dbReference type="InterPro" id="IPR001412">
    <property type="entry name" value="aa-tRNA-synth_I_CS"/>
</dbReference>
<keyword evidence="14" id="KW-1185">Reference proteome</keyword>
<dbReference type="AlphaFoldDB" id="S7XT44"/>
<evidence type="ECO:0000259" key="11">
    <source>
        <dbReference type="Pfam" id="PF03950"/>
    </source>
</evidence>
<dbReference type="PRINTS" id="PR00987">
    <property type="entry name" value="TRNASYNTHGLU"/>
</dbReference>
<dbReference type="InterPro" id="IPR004514">
    <property type="entry name" value="Gln-tRNA-synth"/>
</dbReference>
<dbReference type="GO" id="GO:0006425">
    <property type="term" value="P:glutaminyl-tRNA aminoacylation"/>
    <property type="evidence" value="ECO:0007669"/>
    <property type="project" value="EnsemblFungi"/>
</dbReference>
<feature type="domain" description="Glutamyl/glutaminyl-tRNA synthetase class Ib catalytic" evidence="10">
    <location>
        <begin position="193"/>
        <end position="496"/>
    </location>
</feature>
<keyword evidence="3 9" id="KW-0436">Ligase</keyword>
<evidence type="ECO:0000256" key="9">
    <source>
        <dbReference type="RuleBase" id="RU363037"/>
    </source>
</evidence>
<dbReference type="InterPro" id="IPR014729">
    <property type="entry name" value="Rossmann-like_a/b/a_fold"/>
</dbReference>
<evidence type="ECO:0000256" key="8">
    <source>
        <dbReference type="ARBA" id="ARBA00048270"/>
    </source>
</evidence>
<feature type="domain" description="tRNA synthetases class I (E and Q) anti-codon binding" evidence="12">
    <location>
        <begin position="598"/>
        <end position="666"/>
    </location>
</feature>
<comment type="caution">
    <text evidence="13">The sequence shown here is derived from an EMBL/GenBank/DDBJ whole genome shotgun (WGS) entry which is preliminary data.</text>
</comment>
<sequence length="689" mass="80351">MKALNLEEEIMHLDIPESKKIEIKKSKKLSDNLNMIFKLTDNRSKIVYILSTLIDIKKNNITEDNLKEVVKLIEEGVIGNEKILKFALEEVKNKNSLSGFDTSYDGIEDFIKKSTLGRKELLKEISKHKKFRFAPGNEVIKLMDKLCINKDTKVSKCKDEYGTGEISFMHKPGENPQLNDKIMEEHLKRTGGKVVTRFPPEPNGFLHIGHAKALNLDFGYAEKYGGITYLRYDDTNPKNEKEIYYKKVLEDVEWLGFKPYKITAASDYFQKLIDFGIELIKKGKAFVCHQTPEEMKDSRKNLTPSPWRERSIAVNLELFNEMIEGKWKEGEISLRLKMDYKSKNPLLHDLVAFRVIDHPHCRTGNKFKIYPAYDFTHCISDSLEDITHSFCSREFYQRKETYYWVVDNLEIYRPVQWEFSRLNISNTILSKRKLTRLIDNSVVDGWDDPRLPTIQGLRRRGYTPESINRFAKEVGITYNETIVDIKILESFLREDLFKKSKRIMAVRNPYKLVVENFNGPFTVDFNDKNSNNENNILKVSNTIFIDSSDILDTTDPDYHRLTPTQPVGLYKLFTVRVKKMYADYATVEIVDEKPKKYIQWVSDGIPVELRMYKNLFKSSNPEEVDMMTDINPDSLKIIEGLADRRIEKCQIEDKYQFQRIGYFCIDKDTDKENGKIVANLTIELKGSNV</sequence>
<keyword evidence="5 9" id="KW-0067">ATP-binding</keyword>
<protein>
    <recommendedName>
        <fullName evidence="2">glutamine--tRNA ligase</fullName>
        <ecNumber evidence="2">6.1.1.18</ecNumber>
    </recommendedName>
</protein>
<dbReference type="InParanoid" id="S7XT44"/>
<dbReference type="InterPro" id="IPR011035">
    <property type="entry name" value="Ribosomal_bL25/Gln-tRNA_synth"/>
</dbReference>
<dbReference type="NCBIfam" id="TIGR00440">
    <property type="entry name" value="glnS"/>
    <property type="match status" value="1"/>
</dbReference>
<dbReference type="InterPro" id="IPR050132">
    <property type="entry name" value="Gln/Glu-tRNA_Ligase"/>
</dbReference>
<dbReference type="Gene3D" id="2.40.240.10">
    <property type="entry name" value="Ribosomal Protein L25, Chain P"/>
    <property type="match status" value="2"/>
</dbReference>
<comment type="similarity">
    <text evidence="1 9">Belongs to the class-I aminoacyl-tRNA synthetase family.</text>
</comment>
<evidence type="ECO:0000259" key="10">
    <source>
        <dbReference type="Pfam" id="PF00749"/>
    </source>
</evidence>
<dbReference type="InterPro" id="IPR020056">
    <property type="entry name" value="Rbsml_bL25/Gln-tRNA_synth_N"/>
</dbReference>
<dbReference type="OrthoDB" id="10250478at2759"/>
<evidence type="ECO:0000313" key="14">
    <source>
        <dbReference type="Proteomes" id="UP000014978"/>
    </source>
</evidence>
<dbReference type="Pfam" id="PF00749">
    <property type="entry name" value="tRNA-synt_1c"/>
    <property type="match status" value="1"/>
</dbReference>
<gene>
    <name evidence="13" type="ORF">SLOPH_393</name>
</gene>
<dbReference type="FunCoup" id="S7XT44">
    <property type="interactions" value="317"/>
</dbReference>
<dbReference type="InterPro" id="IPR000924">
    <property type="entry name" value="Glu/Gln-tRNA-synth"/>
</dbReference>
<dbReference type="HOGENOM" id="CLU_001882_2_3_1"/>